<gene>
    <name evidence="1" type="ORF">L1987_15449</name>
</gene>
<reference evidence="1 2" key="2">
    <citation type="journal article" date="2022" name="Mol. Ecol. Resour.">
        <title>The genomes of chicory, endive, great burdock and yacon provide insights into Asteraceae paleo-polyploidization history and plant inulin production.</title>
        <authorList>
            <person name="Fan W."/>
            <person name="Wang S."/>
            <person name="Wang H."/>
            <person name="Wang A."/>
            <person name="Jiang F."/>
            <person name="Liu H."/>
            <person name="Zhao H."/>
            <person name="Xu D."/>
            <person name="Zhang Y."/>
        </authorList>
    </citation>
    <scope>NUCLEOTIDE SEQUENCE [LARGE SCALE GENOMIC DNA]</scope>
    <source>
        <strain evidence="2">cv. Yunnan</strain>
        <tissue evidence="1">Leaves</tissue>
    </source>
</reference>
<keyword evidence="2" id="KW-1185">Reference proteome</keyword>
<organism evidence="1 2">
    <name type="scientific">Smallanthus sonchifolius</name>
    <dbReference type="NCBI Taxonomy" id="185202"/>
    <lineage>
        <taxon>Eukaryota</taxon>
        <taxon>Viridiplantae</taxon>
        <taxon>Streptophyta</taxon>
        <taxon>Embryophyta</taxon>
        <taxon>Tracheophyta</taxon>
        <taxon>Spermatophyta</taxon>
        <taxon>Magnoliopsida</taxon>
        <taxon>eudicotyledons</taxon>
        <taxon>Gunneridae</taxon>
        <taxon>Pentapetalae</taxon>
        <taxon>asterids</taxon>
        <taxon>campanulids</taxon>
        <taxon>Asterales</taxon>
        <taxon>Asteraceae</taxon>
        <taxon>Asteroideae</taxon>
        <taxon>Heliantheae alliance</taxon>
        <taxon>Millerieae</taxon>
        <taxon>Smallanthus</taxon>
    </lineage>
</organism>
<reference evidence="2" key="1">
    <citation type="journal article" date="2022" name="Mol. Ecol. Resour.">
        <title>The genomes of chicory, endive, great burdock and yacon provide insights into Asteraceae palaeo-polyploidization history and plant inulin production.</title>
        <authorList>
            <person name="Fan W."/>
            <person name="Wang S."/>
            <person name="Wang H."/>
            <person name="Wang A."/>
            <person name="Jiang F."/>
            <person name="Liu H."/>
            <person name="Zhao H."/>
            <person name="Xu D."/>
            <person name="Zhang Y."/>
        </authorList>
    </citation>
    <scope>NUCLEOTIDE SEQUENCE [LARGE SCALE GENOMIC DNA]</scope>
    <source>
        <strain evidence="2">cv. Yunnan</strain>
    </source>
</reference>
<sequence>MMYIVDFNRIKHVSAVLPSPLAGFLSHVPATANHLLLHKATACFTLSDSHEQPWHLRPLYRRNHPLHASLQDSYQLPIFIPMDQACPMFSTSSSPRRQREPTTRASCNRPLPDFPFNIRPFFYLVWFIVKSVQPVAAPVPTTLTGWMSNPPAVSHPTLSGSAIGLAVPLF</sequence>
<protein>
    <submittedName>
        <fullName evidence="1">Uncharacterized protein</fullName>
    </submittedName>
</protein>
<evidence type="ECO:0000313" key="2">
    <source>
        <dbReference type="Proteomes" id="UP001056120"/>
    </source>
</evidence>
<comment type="caution">
    <text evidence="1">The sequence shown here is derived from an EMBL/GenBank/DDBJ whole genome shotgun (WGS) entry which is preliminary data.</text>
</comment>
<evidence type="ECO:0000313" key="1">
    <source>
        <dbReference type="EMBL" id="KAI3815768.1"/>
    </source>
</evidence>
<dbReference type="Proteomes" id="UP001056120">
    <property type="component" value="Linkage Group LG05"/>
</dbReference>
<accession>A0ACB9J5M7</accession>
<name>A0ACB9J5M7_9ASTR</name>
<proteinExistence type="predicted"/>
<dbReference type="EMBL" id="CM042022">
    <property type="protein sequence ID" value="KAI3815768.1"/>
    <property type="molecule type" value="Genomic_DNA"/>
</dbReference>